<dbReference type="PANTHER" id="PTHR22854">
    <property type="entry name" value="TRYPTOPHAN BIOSYNTHESIS PROTEIN"/>
    <property type="match status" value="1"/>
</dbReference>
<evidence type="ECO:0000256" key="4">
    <source>
        <dbReference type="ARBA" id="ARBA00022793"/>
    </source>
</evidence>
<dbReference type="EC" id="4.1.1.48" evidence="8"/>
<evidence type="ECO:0000256" key="1">
    <source>
        <dbReference type="ARBA" id="ARBA00001633"/>
    </source>
</evidence>
<dbReference type="PROSITE" id="PS00614">
    <property type="entry name" value="IGPS"/>
    <property type="match status" value="1"/>
</dbReference>
<dbReference type="SUPFAM" id="SSF51366">
    <property type="entry name" value="Ribulose-phoshate binding barrel"/>
    <property type="match status" value="1"/>
</dbReference>
<dbReference type="InterPro" id="IPR011060">
    <property type="entry name" value="RibuloseP-bd_barrel"/>
</dbReference>
<dbReference type="InterPro" id="IPR013785">
    <property type="entry name" value="Aldolase_TIM"/>
</dbReference>
<dbReference type="InterPro" id="IPR045186">
    <property type="entry name" value="Indole-3-glycerol_P_synth"/>
</dbReference>
<dbReference type="InterPro" id="IPR013798">
    <property type="entry name" value="Indole-3-glycerol_P_synth_dom"/>
</dbReference>
<dbReference type="EMBL" id="JBDKWZ010000022">
    <property type="protein sequence ID" value="MEN7551393.1"/>
    <property type="molecule type" value="Genomic_DNA"/>
</dbReference>
<dbReference type="AlphaFoldDB" id="A0AAW9SBV2"/>
<comment type="pathway">
    <text evidence="2 8">Amino-acid biosynthesis; L-tryptophan biosynthesis; L-tryptophan from chorismate: step 4/5.</text>
</comment>
<evidence type="ECO:0000256" key="3">
    <source>
        <dbReference type="ARBA" id="ARBA00022605"/>
    </source>
</evidence>
<keyword evidence="11" id="KW-1185">Reference proteome</keyword>
<comment type="catalytic activity">
    <reaction evidence="1 8">
        <text>1-(2-carboxyphenylamino)-1-deoxy-D-ribulose 5-phosphate + H(+) = (1S,2R)-1-C-(indol-3-yl)glycerol 3-phosphate + CO2 + H2O</text>
        <dbReference type="Rhea" id="RHEA:23476"/>
        <dbReference type="ChEBI" id="CHEBI:15377"/>
        <dbReference type="ChEBI" id="CHEBI:15378"/>
        <dbReference type="ChEBI" id="CHEBI:16526"/>
        <dbReference type="ChEBI" id="CHEBI:58613"/>
        <dbReference type="ChEBI" id="CHEBI:58866"/>
        <dbReference type="EC" id="4.1.1.48"/>
    </reaction>
</comment>
<dbReference type="NCBIfam" id="NF001377">
    <property type="entry name" value="PRK00278.2-4"/>
    <property type="match status" value="1"/>
</dbReference>
<keyword evidence="3 8" id="KW-0028">Amino-acid biosynthesis</keyword>
<dbReference type="Pfam" id="PF00218">
    <property type="entry name" value="IGPS"/>
    <property type="match status" value="1"/>
</dbReference>
<keyword evidence="5 8" id="KW-0822">Tryptophan biosynthesis</keyword>
<evidence type="ECO:0000313" key="11">
    <source>
        <dbReference type="Proteomes" id="UP001403385"/>
    </source>
</evidence>
<dbReference type="CDD" id="cd00331">
    <property type="entry name" value="IGPS"/>
    <property type="match status" value="1"/>
</dbReference>
<dbReference type="GO" id="GO:0004640">
    <property type="term" value="F:phosphoribosylanthranilate isomerase activity"/>
    <property type="evidence" value="ECO:0007669"/>
    <property type="project" value="TreeGrafter"/>
</dbReference>
<evidence type="ECO:0000259" key="9">
    <source>
        <dbReference type="Pfam" id="PF00218"/>
    </source>
</evidence>
<keyword evidence="4 8" id="KW-0210">Decarboxylase</keyword>
<name>A0AAW9SBV2_9BACT</name>
<gene>
    <name evidence="8 10" type="primary">trpC</name>
    <name evidence="10" type="ORF">AAG747_25985</name>
</gene>
<sequence length="267" mass="29892">MNILDKIILHKREEVALQKEKVSTNILESFPLFDRKPLSTKGSIRHPERSGIIAEFKRKSPSKGIINDRVLPQDITKAYQAAGASAVSVLTDQAFFAGSLDDLTAARQALQIPVLRKDFVIDEYQILEAKAYGADLILLIAANLEPQQTKQLAAFAKSLELEVLMEVHNREELELHTNEHLDIIGVNNRNLKTFEVSLDTSIELSELIPKDFVKISESGISEIENIVKLKDYGFEGFLIGENFMKQDNPGQACQDFIQALKSAQTNE</sequence>
<dbReference type="Gene3D" id="3.20.20.70">
    <property type="entry name" value="Aldolase class I"/>
    <property type="match status" value="1"/>
</dbReference>
<accession>A0AAW9SBV2</accession>
<evidence type="ECO:0000256" key="2">
    <source>
        <dbReference type="ARBA" id="ARBA00004696"/>
    </source>
</evidence>
<keyword evidence="6 8" id="KW-0057">Aromatic amino acid biosynthesis</keyword>
<proteinExistence type="inferred from homology"/>
<feature type="domain" description="Indole-3-glycerol phosphate synthase" evidence="9">
    <location>
        <begin position="4"/>
        <end position="254"/>
    </location>
</feature>
<dbReference type="GO" id="GO:0004425">
    <property type="term" value="F:indole-3-glycerol-phosphate synthase activity"/>
    <property type="evidence" value="ECO:0007669"/>
    <property type="project" value="UniProtKB-UniRule"/>
</dbReference>
<dbReference type="PANTHER" id="PTHR22854:SF2">
    <property type="entry name" value="INDOLE-3-GLYCEROL-PHOSPHATE SYNTHASE"/>
    <property type="match status" value="1"/>
</dbReference>
<evidence type="ECO:0000313" key="10">
    <source>
        <dbReference type="EMBL" id="MEN7551393.1"/>
    </source>
</evidence>
<dbReference type="InterPro" id="IPR001468">
    <property type="entry name" value="Indole-3-GlycerolPSynthase_CS"/>
</dbReference>
<protein>
    <recommendedName>
        <fullName evidence="8">Indole-3-glycerol phosphate synthase</fullName>
        <shortName evidence="8">IGPS</shortName>
        <ecNumber evidence="8">4.1.1.48</ecNumber>
    </recommendedName>
</protein>
<evidence type="ECO:0000256" key="8">
    <source>
        <dbReference type="HAMAP-Rule" id="MF_00134"/>
    </source>
</evidence>
<keyword evidence="7 8" id="KW-0456">Lyase</keyword>
<dbReference type="Proteomes" id="UP001403385">
    <property type="component" value="Unassembled WGS sequence"/>
</dbReference>
<dbReference type="GO" id="GO:0000162">
    <property type="term" value="P:L-tryptophan biosynthetic process"/>
    <property type="evidence" value="ECO:0007669"/>
    <property type="project" value="UniProtKB-UniRule"/>
</dbReference>
<comment type="similarity">
    <text evidence="8">Belongs to the TrpC family.</text>
</comment>
<evidence type="ECO:0000256" key="6">
    <source>
        <dbReference type="ARBA" id="ARBA00023141"/>
    </source>
</evidence>
<reference evidence="10 11" key="1">
    <citation type="submission" date="2024-04" db="EMBL/GenBank/DDBJ databases">
        <title>Novel genus in family Flammeovirgaceae.</title>
        <authorList>
            <person name="Nguyen T.H."/>
            <person name="Vuong T.Q."/>
            <person name="Le H."/>
            <person name="Kim S.-G."/>
        </authorList>
    </citation>
    <scope>NUCLEOTIDE SEQUENCE [LARGE SCALE GENOMIC DNA]</scope>
    <source>
        <strain evidence="10 11">JCM 23209</strain>
    </source>
</reference>
<dbReference type="HAMAP" id="MF_00134_B">
    <property type="entry name" value="IGPS_B"/>
    <property type="match status" value="1"/>
</dbReference>
<evidence type="ECO:0000256" key="5">
    <source>
        <dbReference type="ARBA" id="ARBA00022822"/>
    </source>
</evidence>
<dbReference type="FunFam" id="3.20.20.70:FF:000024">
    <property type="entry name" value="Indole-3-glycerol phosphate synthase"/>
    <property type="match status" value="1"/>
</dbReference>
<comment type="caution">
    <text evidence="10">The sequence shown here is derived from an EMBL/GenBank/DDBJ whole genome shotgun (WGS) entry which is preliminary data.</text>
</comment>
<dbReference type="RefSeq" id="WP_346824174.1">
    <property type="nucleotide sequence ID" value="NZ_JBDKWZ010000022.1"/>
</dbReference>
<organism evidence="10 11">
    <name type="scientific">Rapidithrix thailandica</name>
    <dbReference type="NCBI Taxonomy" id="413964"/>
    <lineage>
        <taxon>Bacteria</taxon>
        <taxon>Pseudomonadati</taxon>
        <taxon>Bacteroidota</taxon>
        <taxon>Cytophagia</taxon>
        <taxon>Cytophagales</taxon>
        <taxon>Flammeovirgaceae</taxon>
        <taxon>Rapidithrix</taxon>
    </lineage>
</organism>
<evidence type="ECO:0000256" key="7">
    <source>
        <dbReference type="ARBA" id="ARBA00023239"/>
    </source>
</evidence>